<keyword evidence="7" id="KW-0472">Membrane</keyword>
<feature type="compositionally biased region" description="Basic and acidic residues" evidence="8">
    <location>
        <begin position="98"/>
        <end position="110"/>
    </location>
</feature>
<evidence type="ECO:0000256" key="1">
    <source>
        <dbReference type="ARBA" id="ARBA00004395"/>
    </source>
</evidence>
<proteinExistence type="inferred from homology"/>
<comment type="similarity">
    <text evidence="2">Belongs to the COG1 family.</text>
</comment>
<keyword evidence="5" id="KW-0653">Protein transport</keyword>
<dbReference type="GO" id="GO:0015031">
    <property type="term" value="P:protein transport"/>
    <property type="evidence" value="ECO:0007669"/>
    <property type="project" value="UniProtKB-KW"/>
</dbReference>
<dbReference type="PANTHER" id="PTHR31658">
    <property type="entry name" value="CONSERVED OLIGOMERIC GOLGI COMPLEX SUBUNIT 1"/>
    <property type="match status" value="1"/>
</dbReference>
<evidence type="ECO:0000313" key="10">
    <source>
        <dbReference type="Proteomes" id="UP001149954"/>
    </source>
</evidence>
<keyword evidence="4" id="KW-0813">Transport</keyword>
<evidence type="ECO:0000256" key="7">
    <source>
        <dbReference type="ARBA" id="ARBA00023136"/>
    </source>
</evidence>
<sequence length="803" mass="89740">MAPEAPDPQSLKSWHDAFQYPIPTVRRVEQELRRDIASNKEKLRALVGTRYRDLVGTAETIVAMNRDIQDVESILADVGRRCNPRLIERKHVHVRQIKTGDAEKGTKTSHEGSQQPVSDIVSIDAEKHAFGAQLSLLHRCTSSISRLLRRRSSLLLVAKILVVSRLLHKTLSQHESLPPFIDDLRNQLASLRRTLLKRIDKRLASTSATEDTIIESLAAYCLATSSSSDDAIDHFHKVRLDVFVSQLDVSRENIPRALQLFVRTLQASKVLRSRQFPDVLSKLKARPLLADPEIQSLDGLEVEVLGRWVAPEVKNFTPWIKLSELNRTQGLESTKEWSLQAFKKFSKGCQKSLAHSTDFSELLSLRSETVELWLSSWGSTIIHSSVDVLESLRNIFNTQLARILNVKAQSLGEVGTQVSSIISDWENTDHNPVGSLWDADIITAEYTNGAQTFKQTVTDRLLGRDEDISTVLMKYQAWLASIEEVNESIDSLCRTRWTDILVGGEVEDEDIDITPRLNEDDPRHLSDSLHSAVRDAFTSLQASFSSAFKSFNSSHSSEKATFLLRLIRLVRRDIPAGFVSGDFVFSNEIVPDLQKLLAAEVVAKAGSLSLIPSVKTNPQTGKIKTVPGRSLWEGEPAIPVQPSASSFKLLRRLTSSMDTCGLDLWDPSTIQALKQELKTKLEAAISSALDDLDSEDAPNNTETKDDQPAANGDKDKEDEIPEKPETQSPDPDHVESLHDWKVQLFFDSLYLSQVLGERNQLAGVVDRAQKSSGSSSETVKTIKKLATEYWTRTELLFGLLARH</sequence>
<dbReference type="OrthoDB" id="46189at2759"/>
<keyword evidence="6" id="KW-0333">Golgi apparatus</keyword>
<evidence type="ECO:0000256" key="5">
    <source>
        <dbReference type="ARBA" id="ARBA00022927"/>
    </source>
</evidence>
<feature type="compositionally biased region" description="Basic and acidic residues" evidence="8">
    <location>
        <begin position="702"/>
        <end position="734"/>
    </location>
</feature>
<reference evidence="9" key="1">
    <citation type="submission" date="2022-12" db="EMBL/GenBank/DDBJ databases">
        <authorList>
            <person name="Petersen C."/>
        </authorList>
    </citation>
    <scope>NUCLEOTIDE SEQUENCE</scope>
    <source>
        <strain evidence="9">IBT 29495</strain>
    </source>
</reference>
<dbReference type="Pfam" id="PF08700">
    <property type="entry name" value="VPS51_Exo84_N"/>
    <property type="match status" value="1"/>
</dbReference>
<dbReference type="PANTHER" id="PTHR31658:SF0">
    <property type="entry name" value="CONSERVED OLIGOMERIC GOLGI COMPLEX SUBUNIT 1"/>
    <property type="match status" value="1"/>
</dbReference>
<reference evidence="9" key="2">
    <citation type="journal article" date="2023" name="IMA Fungus">
        <title>Comparative genomic study of the Penicillium genus elucidates a diverse pangenome and 15 lateral gene transfer events.</title>
        <authorList>
            <person name="Petersen C."/>
            <person name="Sorensen T."/>
            <person name="Nielsen M.R."/>
            <person name="Sondergaard T.E."/>
            <person name="Sorensen J.L."/>
            <person name="Fitzpatrick D.A."/>
            <person name="Frisvad J.C."/>
            <person name="Nielsen K.L."/>
        </authorList>
    </citation>
    <scope>NUCLEOTIDE SEQUENCE</scope>
    <source>
        <strain evidence="9">IBT 29495</strain>
    </source>
</reference>
<feature type="region of interest" description="Disordered" evidence="8">
    <location>
        <begin position="690"/>
        <end position="734"/>
    </location>
</feature>
<evidence type="ECO:0000256" key="6">
    <source>
        <dbReference type="ARBA" id="ARBA00023034"/>
    </source>
</evidence>
<dbReference type="InterPro" id="IPR033370">
    <property type="entry name" value="COG1"/>
</dbReference>
<name>A0A9W9XY74_9EURO</name>
<evidence type="ECO:0000256" key="8">
    <source>
        <dbReference type="SAM" id="MobiDB-lite"/>
    </source>
</evidence>
<evidence type="ECO:0000256" key="3">
    <source>
        <dbReference type="ARBA" id="ARBA00020978"/>
    </source>
</evidence>
<evidence type="ECO:0000313" key="9">
    <source>
        <dbReference type="EMBL" id="KAJ5504871.1"/>
    </source>
</evidence>
<gene>
    <name evidence="9" type="ORF">N7463_007745</name>
</gene>
<dbReference type="GO" id="GO:0006891">
    <property type="term" value="P:intra-Golgi vesicle-mediated transport"/>
    <property type="evidence" value="ECO:0007669"/>
    <property type="project" value="InterPro"/>
</dbReference>
<dbReference type="AlphaFoldDB" id="A0A9W9XY74"/>
<evidence type="ECO:0000256" key="4">
    <source>
        <dbReference type="ARBA" id="ARBA00022448"/>
    </source>
</evidence>
<feature type="region of interest" description="Disordered" evidence="8">
    <location>
        <begin position="97"/>
        <end position="117"/>
    </location>
</feature>
<protein>
    <recommendedName>
        <fullName evidence="3">Conserved oligomeric Golgi complex subunit 1</fullName>
    </recommendedName>
</protein>
<accession>A0A9W9XY74</accession>
<organism evidence="9 10">
    <name type="scientific">Penicillium fimorum</name>
    <dbReference type="NCBI Taxonomy" id="1882269"/>
    <lineage>
        <taxon>Eukaryota</taxon>
        <taxon>Fungi</taxon>
        <taxon>Dikarya</taxon>
        <taxon>Ascomycota</taxon>
        <taxon>Pezizomycotina</taxon>
        <taxon>Eurotiomycetes</taxon>
        <taxon>Eurotiomycetidae</taxon>
        <taxon>Eurotiales</taxon>
        <taxon>Aspergillaceae</taxon>
        <taxon>Penicillium</taxon>
    </lineage>
</organism>
<dbReference type="Proteomes" id="UP001149954">
    <property type="component" value="Unassembled WGS sequence"/>
</dbReference>
<comment type="caution">
    <text evidence="9">The sequence shown here is derived from an EMBL/GenBank/DDBJ whole genome shotgun (WGS) entry which is preliminary data.</text>
</comment>
<evidence type="ECO:0000256" key="2">
    <source>
        <dbReference type="ARBA" id="ARBA00006653"/>
    </source>
</evidence>
<dbReference type="EMBL" id="JAPWDS010000003">
    <property type="protein sequence ID" value="KAJ5504871.1"/>
    <property type="molecule type" value="Genomic_DNA"/>
</dbReference>
<dbReference type="GO" id="GO:0017119">
    <property type="term" value="C:Golgi transport complex"/>
    <property type="evidence" value="ECO:0007669"/>
    <property type="project" value="InterPro"/>
</dbReference>
<keyword evidence="10" id="KW-1185">Reference proteome</keyword>
<comment type="subcellular location">
    <subcellularLocation>
        <location evidence="1">Golgi apparatus membrane</location>
        <topology evidence="1">Peripheral membrane protein</topology>
    </subcellularLocation>
</comment>
<dbReference type="GO" id="GO:0000139">
    <property type="term" value="C:Golgi membrane"/>
    <property type="evidence" value="ECO:0007669"/>
    <property type="project" value="UniProtKB-SubCell"/>
</dbReference>